<evidence type="ECO:0000313" key="1">
    <source>
        <dbReference type="EMBL" id="CAG8729045.1"/>
    </source>
</evidence>
<proteinExistence type="predicted"/>
<feature type="non-terminal residue" evidence="1">
    <location>
        <position position="83"/>
    </location>
</feature>
<accession>A0ACA9Q055</accession>
<comment type="caution">
    <text evidence="1">The sequence shown here is derived from an EMBL/GenBank/DDBJ whole genome shotgun (WGS) entry which is preliminary data.</text>
</comment>
<sequence>MAEMPLQPQTLNEVDVLNSLYLTLNGYLFLIEDLELNNNNRILVFITKTNMQCLSQAPYWVIDNIFKTVSTVFWKIYTIHAPV</sequence>
<keyword evidence="2" id="KW-1185">Reference proteome</keyword>
<protein>
    <submittedName>
        <fullName evidence="1">7181_t:CDS:1</fullName>
    </submittedName>
</protein>
<evidence type="ECO:0000313" key="2">
    <source>
        <dbReference type="Proteomes" id="UP000789366"/>
    </source>
</evidence>
<gene>
    <name evidence="1" type="ORF">SPELUC_LOCUS12975</name>
</gene>
<dbReference type="EMBL" id="CAJVPW010032546">
    <property type="protein sequence ID" value="CAG8729045.1"/>
    <property type="molecule type" value="Genomic_DNA"/>
</dbReference>
<organism evidence="1 2">
    <name type="scientific">Cetraspora pellucida</name>
    <dbReference type="NCBI Taxonomy" id="1433469"/>
    <lineage>
        <taxon>Eukaryota</taxon>
        <taxon>Fungi</taxon>
        <taxon>Fungi incertae sedis</taxon>
        <taxon>Mucoromycota</taxon>
        <taxon>Glomeromycotina</taxon>
        <taxon>Glomeromycetes</taxon>
        <taxon>Diversisporales</taxon>
        <taxon>Gigasporaceae</taxon>
        <taxon>Cetraspora</taxon>
    </lineage>
</organism>
<reference evidence="1" key="1">
    <citation type="submission" date="2021-06" db="EMBL/GenBank/DDBJ databases">
        <authorList>
            <person name="Kallberg Y."/>
            <person name="Tangrot J."/>
            <person name="Rosling A."/>
        </authorList>
    </citation>
    <scope>NUCLEOTIDE SEQUENCE</scope>
    <source>
        <strain evidence="1">28 12/20/2015</strain>
    </source>
</reference>
<dbReference type="Proteomes" id="UP000789366">
    <property type="component" value="Unassembled WGS sequence"/>
</dbReference>
<name>A0ACA9Q055_9GLOM</name>